<keyword evidence="2" id="KW-1185">Reference proteome</keyword>
<proteinExistence type="predicted"/>
<organism evidence="1 2">
    <name type="scientific">Proteus phage Privateer</name>
    <dbReference type="NCBI Taxonomy" id="2712958"/>
    <lineage>
        <taxon>Viruses</taxon>
        <taxon>Duplodnaviria</taxon>
        <taxon>Heunggongvirae</taxon>
        <taxon>Uroviricota</taxon>
        <taxon>Caudoviricetes</taxon>
        <taxon>Grimontviridae</taxon>
        <taxon>Privateervirus</taxon>
        <taxon>Privateervirus privateer</taxon>
    </lineage>
</organism>
<evidence type="ECO:0000313" key="1">
    <source>
        <dbReference type="EMBL" id="QIN94809.1"/>
    </source>
</evidence>
<gene>
    <name evidence="1" type="ORF">CPT_Privateer_016</name>
</gene>
<dbReference type="EMBL" id="MT028297">
    <property type="protein sequence ID" value="QIN94809.1"/>
    <property type="molecule type" value="Genomic_DNA"/>
</dbReference>
<sequence length="204" mass="23010">MSKYGIIVIDDGIPLTLAPYSTYTFYKKFIFNSNLMSIGISDPKSIPLMFTRTLGRRPDYTPRLSYQNGAWRIIGDTSNDFICYIFVKTADFPNKSKWGIEVYNEKGEIVQKSGQEYLKIYFQNHPINKTGSFDVGFPCASMDRPVGRLSIRGPEGWDLFQFGTVGQGNSVILTRAQIGGRLPGPGGEYVGDMNHLFIDVRDYD</sequence>
<evidence type="ECO:0000313" key="2">
    <source>
        <dbReference type="Proteomes" id="UP000500956"/>
    </source>
</evidence>
<protein>
    <submittedName>
        <fullName evidence="1">Uncharacterized protein</fullName>
    </submittedName>
</protein>
<accession>A0A6G8R3N3</accession>
<name>A0A6G8R3N3_9CAUD</name>
<reference evidence="1 2" key="1">
    <citation type="submission" date="2020-02" db="EMBL/GenBank/DDBJ databases">
        <title>Characterization of Proteus podophage Privateer.</title>
        <authorList>
            <person name="Corban J."/>
            <person name="Ramsey J."/>
        </authorList>
    </citation>
    <scope>NUCLEOTIDE SEQUENCE [LARGE SCALE GENOMIC DNA]</scope>
</reference>
<dbReference type="Proteomes" id="UP000500956">
    <property type="component" value="Segment"/>
</dbReference>